<dbReference type="HOGENOM" id="CLU_2979800_0_0_1"/>
<organism evidence="1 2">
    <name type="scientific">Paxillus rubicundulus Ve08.2h10</name>
    <dbReference type="NCBI Taxonomy" id="930991"/>
    <lineage>
        <taxon>Eukaryota</taxon>
        <taxon>Fungi</taxon>
        <taxon>Dikarya</taxon>
        <taxon>Basidiomycota</taxon>
        <taxon>Agaricomycotina</taxon>
        <taxon>Agaricomycetes</taxon>
        <taxon>Agaricomycetidae</taxon>
        <taxon>Boletales</taxon>
        <taxon>Paxilineae</taxon>
        <taxon>Paxillaceae</taxon>
        <taxon>Paxillus</taxon>
    </lineage>
</organism>
<proteinExistence type="predicted"/>
<sequence>MTIDSEEDRIIAKTKGCVSIAGLFANINFPSSPAESFERQLFQLPETLHTAIGSIATQ</sequence>
<dbReference type="InParanoid" id="A0A0D0DCN1"/>
<evidence type="ECO:0000313" key="1">
    <source>
        <dbReference type="EMBL" id="KIK81951.1"/>
    </source>
</evidence>
<dbReference type="Proteomes" id="UP000054538">
    <property type="component" value="Unassembled WGS sequence"/>
</dbReference>
<dbReference type="EMBL" id="KN825702">
    <property type="protein sequence ID" value="KIK81951.1"/>
    <property type="molecule type" value="Genomic_DNA"/>
</dbReference>
<reference evidence="2" key="2">
    <citation type="submission" date="2015-01" db="EMBL/GenBank/DDBJ databases">
        <title>Evolutionary Origins and Diversification of the Mycorrhizal Mutualists.</title>
        <authorList>
            <consortium name="DOE Joint Genome Institute"/>
            <consortium name="Mycorrhizal Genomics Consortium"/>
            <person name="Kohler A."/>
            <person name="Kuo A."/>
            <person name="Nagy L.G."/>
            <person name="Floudas D."/>
            <person name="Copeland A."/>
            <person name="Barry K.W."/>
            <person name="Cichocki N."/>
            <person name="Veneault-Fourrey C."/>
            <person name="LaButti K."/>
            <person name="Lindquist E.A."/>
            <person name="Lipzen A."/>
            <person name="Lundell T."/>
            <person name="Morin E."/>
            <person name="Murat C."/>
            <person name="Riley R."/>
            <person name="Ohm R."/>
            <person name="Sun H."/>
            <person name="Tunlid A."/>
            <person name="Henrissat B."/>
            <person name="Grigoriev I.V."/>
            <person name="Hibbett D.S."/>
            <person name="Martin F."/>
        </authorList>
    </citation>
    <scope>NUCLEOTIDE SEQUENCE [LARGE SCALE GENOMIC DNA]</scope>
    <source>
        <strain evidence="2">Ve08.2h10</strain>
    </source>
</reference>
<evidence type="ECO:0000313" key="2">
    <source>
        <dbReference type="Proteomes" id="UP000054538"/>
    </source>
</evidence>
<dbReference type="AlphaFoldDB" id="A0A0D0DCN1"/>
<accession>A0A0D0DCN1</accession>
<keyword evidence="2" id="KW-1185">Reference proteome</keyword>
<name>A0A0D0DCN1_9AGAM</name>
<protein>
    <submittedName>
        <fullName evidence="1">Uncharacterized protein</fullName>
    </submittedName>
</protein>
<gene>
    <name evidence="1" type="ORF">PAXRUDRAFT_832525</name>
</gene>
<reference evidence="1 2" key="1">
    <citation type="submission" date="2014-04" db="EMBL/GenBank/DDBJ databases">
        <authorList>
            <consortium name="DOE Joint Genome Institute"/>
            <person name="Kuo A."/>
            <person name="Kohler A."/>
            <person name="Jargeat P."/>
            <person name="Nagy L.G."/>
            <person name="Floudas D."/>
            <person name="Copeland A."/>
            <person name="Barry K.W."/>
            <person name="Cichocki N."/>
            <person name="Veneault-Fourrey C."/>
            <person name="LaButti K."/>
            <person name="Lindquist E.A."/>
            <person name="Lipzen A."/>
            <person name="Lundell T."/>
            <person name="Morin E."/>
            <person name="Murat C."/>
            <person name="Sun H."/>
            <person name="Tunlid A."/>
            <person name="Henrissat B."/>
            <person name="Grigoriev I.V."/>
            <person name="Hibbett D.S."/>
            <person name="Martin F."/>
            <person name="Nordberg H.P."/>
            <person name="Cantor M.N."/>
            <person name="Hua S.X."/>
        </authorList>
    </citation>
    <scope>NUCLEOTIDE SEQUENCE [LARGE SCALE GENOMIC DNA]</scope>
    <source>
        <strain evidence="1 2">Ve08.2h10</strain>
    </source>
</reference>